<sequence length="23" mass="2628">MGHPLISSTKPENINTNKYNQIQ</sequence>
<evidence type="ECO:0000256" key="1">
    <source>
        <dbReference type="SAM" id="MobiDB-lite"/>
    </source>
</evidence>
<protein>
    <submittedName>
        <fullName evidence="2">Uncharacterized protein</fullName>
    </submittedName>
</protein>
<evidence type="ECO:0000313" key="2">
    <source>
        <dbReference type="EMBL" id="JAH01724.1"/>
    </source>
</evidence>
<dbReference type="AlphaFoldDB" id="A0A0E9PB42"/>
<feature type="region of interest" description="Disordered" evidence="1">
    <location>
        <begin position="1"/>
        <end position="23"/>
    </location>
</feature>
<accession>A0A0E9PB42</accession>
<proteinExistence type="predicted"/>
<organism evidence="2">
    <name type="scientific">Anguilla anguilla</name>
    <name type="common">European freshwater eel</name>
    <name type="synonym">Muraena anguilla</name>
    <dbReference type="NCBI Taxonomy" id="7936"/>
    <lineage>
        <taxon>Eukaryota</taxon>
        <taxon>Metazoa</taxon>
        <taxon>Chordata</taxon>
        <taxon>Craniata</taxon>
        <taxon>Vertebrata</taxon>
        <taxon>Euteleostomi</taxon>
        <taxon>Actinopterygii</taxon>
        <taxon>Neopterygii</taxon>
        <taxon>Teleostei</taxon>
        <taxon>Anguilliformes</taxon>
        <taxon>Anguillidae</taxon>
        <taxon>Anguilla</taxon>
    </lineage>
</organism>
<name>A0A0E9PB42_ANGAN</name>
<reference evidence="2" key="1">
    <citation type="submission" date="2014-11" db="EMBL/GenBank/DDBJ databases">
        <authorList>
            <person name="Amaro Gonzalez C."/>
        </authorList>
    </citation>
    <scope>NUCLEOTIDE SEQUENCE</scope>
</reference>
<dbReference type="EMBL" id="GBXM01106853">
    <property type="protein sequence ID" value="JAH01724.1"/>
    <property type="molecule type" value="Transcribed_RNA"/>
</dbReference>
<reference evidence="2" key="2">
    <citation type="journal article" date="2015" name="Fish Shellfish Immunol.">
        <title>Early steps in the European eel (Anguilla anguilla)-Vibrio vulnificus interaction in the gills: Role of the RtxA13 toxin.</title>
        <authorList>
            <person name="Callol A."/>
            <person name="Pajuelo D."/>
            <person name="Ebbesson L."/>
            <person name="Teles M."/>
            <person name="MacKenzie S."/>
            <person name="Amaro C."/>
        </authorList>
    </citation>
    <scope>NUCLEOTIDE SEQUENCE</scope>
</reference>